<reference evidence="3" key="2">
    <citation type="journal article" date="2021" name="Microbiome">
        <title>Successional dynamics and alternative stable states in a saline activated sludge microbial community over 9 years.</title>
        <authorList>
            <person name="Wang Y."/>
            <person name="Ye J."/>
            <person name="Ju F."/>
            <person name="Liu L."/>
            <person name="Boyd J.A."/>
            <person name="Deng Y."/>
            <person name="Parks D.H."/>
            <person name="Jiang X."/>
            <person name="Yin X."/>
            <person name="Woodcroft B.J."/>
            <person name="Tyson G.W."/>
            <person name="Hugenholtz P."/>
            <person name="Polz M.F."/>
            <person name="Zhang T."/>
        </authorList>
    </citation>
    <scope>NUCLEOTIDE SEQUENCE</scope>
    <source>
        <strain evidence="3">HKST-UBA01</strain>
    </source>
</reference>
<organism evidence="3 4">
    <name type="scientific">Eiseniibacteriota bacterium</name>
    <dbReference type="NCBI Taxonomy" id="2212470"/>
    <lineage>
        <taxon>Bacteria</taxon>
        <taxon>Candidatus Eiseniibacteriota</taxon>
    </lineage>
</organism>
<proteinExistence type="predicted"/>
<evidence type="ECO:0000259" key="2">
    <source>
        <dbReference type="Pfam" id="PF20059"/>
    </source>
</evidence>
<name>A0A956M1T7_UNCEI</name>
<dbReference type="InterPro" id="IPR045597">
    <property type="entry name" value="DUF6458"/>
</dbReference>
<sequence length="69" mass="7319">MGVGLGIILLLAGLVLAFDVVNVGTGWVDEGPLGWILIAVGALAIVLALVMNQQRQRVTHVEERRDLSA</sequence>
<protein>
    <recommendedName>
        <fullName evidence="2">DUF6458 domain-containing protein</fullName>
    </recommendedName>
</protein>
<evidence type="ECO:0000313" key="3">
    <source>
        <dbReference type="EMBL" id="MCA9728617.1"/>
    </source>
</evidence>
<evidence type="ECO:0000256" key="1">
    <source>
        <dbReference type="SAM" id="Phobius"/>
    </source>
</evidence>
<accession>A0A956M1T7</accession>
<feature type="transmembrane region" description="Helical" evidence="1">
    <location>
        <begin position="33"/>
        <end position="51"/>
    </location>
</feature>
<gene>
    <name evidence="3" type="ORF">KC729_13090</name>
</gene>
<comment type="caution">
    <text evidence="3">The sequence shown here is derived from an EMBL/GenBank/DDBJ whole genome shotgun (WGS) entry which is preliminary data.</text>
</comment>
<keyword evidence="1" id="KW-0812">Transmembrane</keyword>
<dbReference type="AlphaFoldDB" id="A0A956M1T7"/>
<dbReference type="Proteomes" id="UP000697710">
    <property type="component" value="Unassembled WGS sequence"/>
</dbReference>
<keyword evidence="1" id="KW-0472">Membrane</keyword>
<keyword evidence="1" id="KW-1133">Transmembrane helix</keyword>
<reference evidence="3" key="1">
    <citation type="submission" date="2020-04" db="EMBL/GenBank/DDBJ databases">
        <authorList>
            <person name="Zhang T."/>
        </authorList>
    </citation>
    <scope>NUCLEOTIDE SEQUENCE</scope>
    <source>
        <strain evidence="3">HKST-UBA01</strain>
    </source>
</reference>
<evidence type="ECO:0000313" key="4">
    <source>
        <dbReference type="Proteomes" id="UP000697710"/>
    </source>
</evidence>
<feature type="domain" description="DUF6458" evidence="2">
    <location>
        <begin position="1"/>
        <end position="61"/>
    </location>
</feature>
<dbReference type="EMBL" id="JAGQHR010000431">
    <property type="protein sequence ID" value="MCA9728617.1"/>
    <property type="molecule type" value="Genomic_DNA"/>
</dbReference>
<dbReference type="Pfam" id="PF20059">
    <property type="entry name" value="DUF6458"/>
    <property type="match status" value="1"/>
</dbReference>